<evidence type="ECO:0000313" key="22">
    <source>
        <dbReference type="Proteomes" id="UP001497497"/>
    </source>
</evidence>
<evidence type="ECO:0000256" key="3">
    <source>
        <dbReference type="ARBA" id="ARBA00004922"/>
    </source>
</evidence>
<dbReference type="Pfam" id="PF02434">
    <property type="entry name" value="Fringe"/>
    <property type="match status" value="1"/>
</dbReference>
<accession>A0AAV2HZC6</accession>
<evidence type="ECO:0000256" key="5">
    <source>
        <dbReference type="ARBA" id="ARBA00011748"/>
    </source>
</evidence>
<dbReference type="FunFam" id="3.90.550.50:FF:000017">
    <property type="entry name" value="Glycoprotein-N-acetylgalactosamine 3-beta-galactosyltransferase 1"/>
    <property type="match status" value="1"/>
</dbReference>
<dbReference type="GO" id="GO:0030145">
    <property type="term" value="F:manganese ion binding"/>
    <property type="evidence" value="ECO:0007669"/>
    <property type="project" value="UniProtKB-ARBA"/>
</dbReference>
<keyword evidence="11" id="KW-0547">Nucleotide-binding</keyword>
<comment type="cofactor">
    <cofactor evidence="1">
        <name>Mn(2+)</name>
        <dbReference type="ChEBI" id="CHEBI:29035"/>
    </cofactor>
</comment>
<evidence type="ECO:0000259" key="20">
    <source>
        <dbReference type="Pfam" id="PF02434"/>
    </source>
</evidence>
<keyword evidence="15" id="KW-1015">Disulfide bond</keyword>
<comment type="function">
    <text evidence="19">Glycosyltransferase that generates the core 1 O-glycan Gal-beta1-3GalNAc-alpha1-Ser/Thr (T antigen), which is a precursor for many extended O-glycans in glycoproteins.</text>
</comment>
<dbReference type="EMBL" id="CAXITT010000269">
    <property type="protein sequence ID" value="CAL1537638.1"/>
    <property type="molecule type" value="Genomic_DNA"/>
</dbReference>
<evidence type="ECO:0000313" key="21">
    <source>
        <dbReference type="EMBL" id="CAL1537638.1"/>
    </source>
</evidence>
<dbReference type="InterPro" id="IPR003378">
    <property type="entry name" value="Fringe-like_glycosylTrfase"/>
</dbReference>
<evidence type="ECO:0000256" key="8">
    <source>
        <dbReference type="ARBA" id="ARBA00022679"/>
    </source>
</evidence>
<sequence>MVQLNFCLGLCFGLSMTMIIQVFNVTSTFKDFYLRNIKPEDWNNTDNTACKPNTQSDDRLRKMEKELIHMRLQSANDSQFHQDNDAIAKQLFKTVRIACWILTSPQNLDKKTIHVKNTWTKRCNVVVFISSQTNDSFPTVGVNAKEGRQHLTTKTMKAFKYLYDHHLGDADWFLKADDDTYVIMENLRYFLSGEDPNKPLYFGQRFKPYLKQGYASGGAGYVISKEALTRYGQRGFENPSMCRNNTGHEDVEMGRCLQNLGVVLKPSLDALNRTRFHCLTPETYIGNKLPGSMKDFDVENGRAGAENMSDYTISFHYVTPSKMYDLEFFIYHLRPYGILNMPQKLNLAA</sequence>
<evidence type="ECO:0000256" key="1">
    <source>
        <dbReference type="ARBA" id="ARBA00001936"/>
    </source>
</evidence>
<comment type="pathway">
    <text evidence="3">Protein modification; protein glycosylation.</text>
</comment>
<evidence type="ECO:0000256" key="9">
    <source>
        <dbReference type="ARBA" id="ARBA00022692"/>
    </source>
</evidence>
<keyword evidence="8" id="KW-0808">Transferase</keyword>
<feature type="domain" description="Fringe-like glycosyltransferase" evidence="20">
    <location>
        <begin position="112"/>
        <end position="266"/>
    </location>
</feature>
<evidence type="ECO:0000256" key="2">
    <source>
        <dbReference type="ARBA" id="ARBA00004606"/>
    </source>
</evidence>
<comment type="similarity">
    <text evidence="4">Belongs to the glycosyltransferase 31 family. Beta3-Gal-T subfamily.</text>
</comment>
<comment type="subunit">
    <text evidence="5">Homodimer; disulfide-linked.</text>
</comment>
<evidence type="ECO:0000256" key="11">
    <source>
        <dbReference type="ARBA" id="ARBA00022741"/>
    </source>
</evidence>
<proteinExistence type="inferred from homology"/>
<evidence type="ECO:0000256" key="16">
    <source>
        <dbReference type="ARBA" id="ARBA00023180"/>
    </source>
</evidence>
<keyword evidence="7" id="KW-0328">Glycosyltransferase</keyword>
<dbReference type="PANTHER" id="PTHR23033:SF14">
    <property type="entry name" value="GLYCOPROTEIN-N-ACETYLGALACTOSAMINE 3-BETA-GALACTOSYLTRANSFERASE 1-RELATED"/>
    <property type="match status" value="1"/>
</dbReference>
<comment type="caution">
    <text evidence="21">The sequence shown here is derived from an EMBL/GenBank/DDBJ whole genome shotgun (WGS) entry which is preliminary data.</text>
</comment>
<dbReference type="PANTHER" id="PTHR23033">
    <property type="entry name" value="BETA1,3-GALACTOSYLTRANSFERASE"/>
    <property type="match status" value="1"/>
</dbReference>
<keyword evidence="12" id="KW-0735">Signal-anchor</keyword>
<dbReference type="Gene3D" id="3.90.550.50">
    <property type="match status" value="1"/>
</dbReference>
<evidence type="ECO:0000256" key="18">
    <source>
        <dbReference type="ARBA" id="ARBA00040898"/>
    </source>
</evidence>
<dbReference type="InterPro" id="IPR026050">
    <property type="entry name" value="C1GALT1/C1GALT1_chp1"/>
</dbReference>
<evidence type="ECO:0000256" key="7">
    <source>
        <dbReference type="ARBA" id="ARBA00022676"/>
    </source>
</evidence>
<dbReference type="Proteomes" id="UP001497497">
    <property type="component" value="Unassembled WGS sequence"/>
</dbReference>
<evidence type="ECO:0000256" key="17">
    <source>
        <dbReference type="ARBA" id="ARBA00023211"/>
    </source>
</evidence>
<evidence type="ECO:0000256" key="10">
    <source>
        <dbReference type="ARBA" id="ARBA00022723"/>
    </source>
</evidence>
<gene>
    <name evidence="21" type="ORF">GSLYS_00011541001</name>
</gene>
<evidence type="ECO:0000256" key="14">
    <source>
        <dbReference type="ARBA" id="ARBA00023136"/>
    </source>
</evidence>
<dbReference type="EC" id="2.4.1.122" evidence="6"/>
<comment type="subcellular location">
    <subcellularLocation>
        <location evidence="2">Membrane</location>
        <topology evidence="2">Single-pass type II membrane protein</topology>
    </subcellularLocation>
</comment>
<keyword evidence="9" id="KW-0812">Transmembrane</keyword>
<keyword evidence="14" id="KW-0472">Membrane</keyword>
<keyword evidence="13" id="KW-1133">Transmembrane helix</keyword>
<evidence type="ECO:0000256" key="15">
    <source>
        <dbReference type="ARBA" id="ARBA00023157"/>
    </source>
</evidence>
<keyword evidence="16" id="KW-0325">Glycoprotein</keyword>
<dbReference type="AlphaFoldDB" id="A0AAV2HZC6"/>
<evidence type="ECO:0000256" key="12">
    <source>
        <dbReference type="ARBA" id="ARBA00022968"/>
    </source>
</evidence>
<protein>
    <recommendedName>
        <fullName evidence="18">Glycoprotein-N-acetylgalactosamine 3-beta-galactosyltransferase 1</fullName>
        <ecNumber evidence="6">2.4.1.122</ecNumber>
    </recommendedName>
</protein>
<evidence type="ECO:0000256" key="4">
    <source>
        <dbReference type="ARBA" id="ARBA00006462"/>
    </source>
</evidence>
<keyword evidence="22" id="KW-1185">Reference proteome</keyword>
<name>A0AAV2HZC6_LYMST</name>
<evidence type="ECO:0000256" key="6">
    <source>
        <dbReference type="ARBA" id="ARBA00012557"/>
    </source>
</evidence>
<organism evidence="21 22">
    <name type="scientific">Lymnaea stagnalis</name>
    <name type="common">Great pond snail</name>
    <name type="synonym">Helix stagnalis</name>
    <dbReference type="NCBI Taxonomy" id="6523"/>
    <lineage>
        <taxon>Eukaryota</taxon>
        <taxon>Metazoa</taxon>
        <taxon>Spiralia</taxon>
        <taxon>Lophotrochozoa</taxon>
        <taxon>Mollusca</taxon>
        <taxon>Gastropoda</taxon>
        <taxon>Heterobranchia</taxon>
        <taxon>Euthyneura</taxon>
        <taxon>Panpulmonata</taxon>
        <taxon>Hygrophila</taxon>
        <taxon>Lymnaeoidea</taxon>
        <taxon>Lymnaeidae</taxon>
        <taxon>Lymnaea</taxon>
    </lineage>
</organism>
<reference evidence="21 22" key="1">
    <citation type="submission" date="2024-04" db="EMBL/GenBank/DDBJ databases">
        <authorList>
            <consortium name="Genoscope - CEA"/>
            <person name="William W."/>
        </authorList>
    </citation>
    <scope>NUCLEOTIDE SEQUENCE [LARGE SCALE GENOMIC DNA]</scope>
</reference>
<evidence type="ECO:0000256" key="13">
    <source>
        <dbReference type="ARBA" id="ARBA00022989"/>
    </source>
</evidence>
<keyword evidence="10" id="KW-0479">Metal-binding</keyword>
<evidence type="ECO:0000256" key="19">
    <source>
        <dbReference type="ARBA" id="ARBA00059245"/>
    </source>
</evidence>
<dbReference type="GO" id="GO:0016263">
    <property type="term" value="F:glycoprotein-N-acetylgalactosamine 3-beta-galactosyltransferase activity"/>
    <property type="evidence" value="ECO:0007669"/>
    <property type="project" value="UniProtKB-EC"/>
</dbReference>
<keyword evidence="17" id="KW-0464">Manganese</keyword>
<dbReference type="GO" id="GO:0016020">
    <property type="term" value="C:membrane"/>
    <property type="evidence" value="ECO:0007669"/>
    <property type="project" value="UniProtKB-SubCell"/>
</dbReference>
<dbReference type="GO" id="GO:0000166">
    <property type="term" value="F:nucleotide binding"/>
    <property type="evidence" value="ECO:0007669"/>
    <property type="project" value="UniProtKB-KW"/>
</dbReference>